<evidence type="ECO:0000313" key="7">
    <source>
        <dbReference type="Proteomes" id="UP000003751"/>
    </source>
</evidence>
<keyword evidence="4" id="KW-0862">Zinc</keyword>
<evidence type="ECO:0000256" key="3">
    <source>
        <dbReference type="ARBA" id="ARBA00022723"/>
    </source>
</evidence>
<dbReference type="eggNOG" id="arCOG06125">
    <property type="taxonomic scope" value="Archaea"/>
</dbReference>
<dbReference type="AlphaFoldDB" id="E7QZQ8"/>
<sequence>MSKKEPTGAAGRDGRRDALHRNLYDDLSFDELESSPTFTPEMAKEFFPVHREEPIDTMGGPVVIECAYPGWQAGGEHYPAVPDTLEEQSLGLIEGIEAGAAAVHVHPRNEERRPQWESPELLAEVLDPVFEACGEVITTSQTWMTGPHADYVTATEKLLRMGDGNKYCQGSVVLPMGLFGAGTYHSPSAITEGVRFFQENGVKPVFQLYDTHVLYDLKHRLFEKGEVEEDSHMLNLYLGAHHSQTTNNDPWSYLNVISSIYNARETIDDAIVGVNPGGRNWLPTLVLGLLAGANVVRVGIEDTYWRYPHRNEVIQDNTEIIELAVQFAELLGREVITDPDQARDFLGMEYTSPR</sequence>
<dbReference type="PANTHER" id="PTHR37418:SF2">
    <property type="entry name" value="3-KETO-5-AMINOHEXANOATE CLEAVAGE ENZYME"/>
    <property type="match status" value="1"/>
</dbReference>
<evidence type="ECO:0000256" key="4">
    <source>
        <dbReference type="ARBA" id="ARBA00022833"/>
    </source>
</evidence>
<dbReference type="InterPro" id="IPR008567">
    <property type="entry name" value="BKACE"/>
</dbReference>
<evidence type="ECO:0000256" key="2">
    <source>
        <dbReference type="ARBA" id="ARBA00022679"/>
    </source>
</evidence>
<gene>
    <name evidence="6" type="ORF">SAMN05444342_1630</name>
    <name evidence="5" type="ORF">ZOD2009_21507</name>
</gene>
<dbReference type="PANTHER" id="PTHR37418">
    <property type="entry name" value="3-KETO-5-AMINOHEXANOATE CLEAVAGE ENZYME-RELATED"/>
    <property type="match status" value="1"/>
</dbReference>
<dbReference type="STRING" id="797209.GCA_000376445_01359"/>
<dbReference type="EMBL" id="FRAN01000002">
    <property type="protein sequence ID" value="SHK54819.1"/>
    <property type="molecule type" value="Genomic_DNA"/>
</dbReference>
<dbReference type="GO" id="GO:0046872">
    <property type="term" value="F:metal ion binding"/>
    <property type="evidence" value="ECO:0007669"/>
    <property type="project" value="UniProtKB-KW"/>
</dbReference>
<reference evidence="6" key="2">
    <citation type="submission" date="2016-11" db="EMBL/GenBank/DDBJ databases">
        <authorList>
            <person name="Jaros S."/>
            <person name="Januszkiewicz K."/>
            <person name="Wedrychowicz H."/>
        </authorList>
    </citation>
    <scope>NUCLEOTIDE SEQUENCE [LARGE SCALE GENOMIC DNA]</scope>
    <source>
        <strain evidence="6">DX253</strain>
    </source>
</reference>
<dbReference type="PATRIC" id="fig|797209.4.peg.4219"/>
<evidence type="ECO:0000256" key="1">
    <source>
        <dbReference type="ARBA" id="ARBA00001947"/>
    </source>
</evidence>
<dbReference type="Gene3D" id="3.20.20.70">
    <property type="entry name" value="Aldolase class I"/>
    <property type="match status" value="1"/>
</dbReference>
<comment type="cofactor">
    <cofactor evidence="1">
        <name>Zn(2+)</name>
        <dbReference type="ChEBI" id="CHEBI:29105"/>
    </cofactor>
</comment>
<reference evidence="8" key="3">
    <citation type="submission" date="2016-11" db="EMBL/GenBank/DDBJ databases">
        <authorList>
            <person name="Varghese N."/>
            <person name="Submissions S."/>
        </authorList>
    </citation>
    <scope>NUCLEOTIDE SEQUENCE [LARGE SCALE GENOMIC DNA]</scope>
    <source>
        <strain evidence="8">DX253</strain>
    </source>
</reference>
<dbReference type="EMBL" id="AEMG01000030">
    <property type="protein sequence ID" value="EFW89802.1"/>
    <property type="molecule type" value="Genomic_DNA"/>
</dbReference>
<dbReference type="RefSeq" id="WP_007983431.1">
    <property type="nucleotide sequence ID" value="NZ_AEMG01000030.1"/>
</dbReference>
<name>E7QZQ8_HALPU</name>
<evidence type="ECO:0000313" key="6">
    <source>
        <dbReference type="EMBL" id="SHK54819.1"/>
    </source>
</evidence>
<evidence type="ECO:0000313" key="5">
    <source>
        <dbReference type="EMBL" id="EFW89802.1"/>
    </source>
</evidence>
<dbReference type="OrthoDB" id="258715at2157"/>
<keyword evidence="8" id="KW-1185">Reference proteome</keyword>
<dbReference type="Proteomes" id="UP000184203">
    <property type="component" value="Unassembled WGS sequence"/>
</dbReference>
<dbReference type="InterPro" id="IPR013785">
    <property type="entry name" value="Aldolase_TIM"/>
</dbReference>
<protein>
    <submittedName>
        <fullName evidence="6">Uncharacterized conserved protein, DUF849 family</fullName>
    </submittedName>
</protein>
<dbReference type="Pfam" id="PF05853">
    <property type="entry name" value="BKACE"/>
    <property type="match status" value="1"/>
</dbReference>
<keyword evidence="2" id="KW-0808">Transferase</keyword>
<evidence type="ECO:0000313" key="8">
    <source>
        <dbReference type="Proteomes" id="UP000184203"/>
    </source>
</evidence>
<organism evidence="5 7">
    <name type="scientific">Haladaptatus paucihalophilus DX253</name>
    <dbReference type="NCBI Taxonomy" id="797209"/>
    <lineage>
        <taxon>Archaea</taxon>
        <taxon>Methanobacteriati</taxon>
        <taxon>Methanobacteriota</taxon>
        <taxon>Stenosarchaea group</taxon>
        <taxon>Halobacteria</taxon>
        <taxon>Halobacteriales</taxon>
        <taxon>Haladaptataceae</taxon>
        <taxon>Haladaptatus</taxon>
    </lineage>
</organism>
<dbReference type="GO" id="GO:0043720">
    <property type="term" value="F:3-keto-5-aminohexanoate cleavage activity"/>
    <property type="evidence" value="ECO:0007669"/>
    <property type="project" value="InterPro"/>
</dbReference>
<dbReference type="Proteomes" id="UP000003751">
    <property type="component" value="Unassembled WGS sequence"/>
</dbReference>
<keyword evidence="3" id="KW-0479">Metal-binding</keyword>
<accession>E7QZQ8</accession>
<proteinExistence type="predicted"/>
<reference evidence="5 7" key="1">
    <citation type="journal article" date="2014" name="ISME J.">
        <title>Trehalose/2-sulfotrehalose biosynthesis and glycine-betaine uptake are widely spread mechanisms for osmoadaptation in the Halobacteriales.</title>
        <authorList>
            <person name="Youssef N.H."/>
            <person name="Savage-Ashlock K.N."/>
            <person name="McCully A.L."/>
            <person name="Luedtke B."/>
            <person name="Shaw E.I."/>
            <person name="Hoff W.D."/>
            <person name="Elshahed M.S."/>
        </authorList>
    </citation>
    <scope>NUCLEOTIDE SEQUENCE [LARGE SCALE GENOMIC DNA]</scope>
    <source>
        <strain evidence="5 7">DX253</strain>
    </source>
</reference>